<accession>A0A3P7U116</accession>
<sequence>MRKSIAAVVASISPNYMKYVAVVKQQNYQKIKETNTAREDIEDMEGIFEQLLQYHRCQLLMSGITESISANAHSNSLIS</sequence>
<gene>
    <name evidence="1" type="ORF">HNAJ_LOCUS13398</name>
</gene>
<keyword evidence="2" id="KW-1185">Reference proteome</keyword>
<name>A0A3P7U116_RODNA</name>
<dbReference type="Gene3D" id="3.30.420.10">
    <property type="entry name" value="Ribonuclease H-like superfamily/Ribonuclease H"/>
    <property type="match status" value="1"/>
</dbReference>
<dbReference type="AlphaFoldDB" id="A0A3P7U116"/>
<reference evidence="1 2" key="1">
    <citation type="submission" date="2018-11" db="EMBL/GenBank/DDBJ databases">
        <authorList>
            <consortium name="Pathogen Informatics"/>
        </authorList>
    </citation>
    <scope>NUCLEOTIDE SEQUENCE [LARGE SCALE GENOMIC DNA]</scope>
</reference>
<dbReference type="GO" id="GO:0003676">
    <property type="term" value="F:nucleic acid binding"/>
    <property type="evidence" value="ECO:0007669"/>
    <property type="project" value="InterPro"/>
</dbReference>
<evidence type="ECO:0000313" key="1">
    <source>
        <dbReference type="EMBL" id="VDO15807.1"/>
    </source>
</evidence>
<organism evidence="1 2">
    <name type="scientific">Rodentolepis nana</name>
    <name type="common">Dwarf tapeworm</name>
    <name type="synonym">Hymenolepis nana</name>
    <dbReference type="NCBI Taxonomy" id="102285"/>
    <lineage>
        <taxon>Eukaryota</taxon>
        <taxon>Metazoa</taxon>
        <taxon>Spiralia</taxon>
        <taxon>Lophotrochozoa</taxon>
        <taxon>Platyhelminthes</taxon>
        <taxon>Cestoda</taxon>
        <taxon>Eucestoda</taxon>
        <taxon>Cyclophyllidea</taxon>
        <taxon>Hymenolepididae</taxon>
        <taxon>Rodentolepis</taxon>
    </lineage>
</organism>
<dbReference type="InterPro" id="IPR036397">
    <property type="entry name" value="RNaseH_sf"/>
</dbReference>
<dbReference type="EMBL" id="UZAE01015370">
    <property type="protein sequence ID" value="VDO15807.1"/>
    <property type="molecule type" value="Genomic_DNA"/>
</dbReference>
<proteinExistence type="predicted"/>
<dbReference type="Proteomes" id="UP000278807">
    <property type="component" value="Unassembled WGS sequence"/>
</dbReference>
<dbReference type="OrthoDB" id="10252740at2759"/>
<evidence type="ECO:0000313" key="2">
    <source>
        <dbReference type="Proteomes" id="UP000278807"/>
    </source>
</evidence>
<protein>
    <submittedName>
        <fullName evidence="1">Uncharacterized protein</fullName>
    </submittedName>
</protein>